<dbReference type="GO" id="GO:0003924">
    <property type="term" value="F:GTPase activity"/>
    <property type="evidence" value="ECO:0007669"/>
    <property type="project" value="TreeGrafter"/>
</dbReference>
<dbReference type="SUPFAM" id="SSF52540">
    <property type="entry name" value="P-loop containing nucleoside triphosphate hydrolases"/>
    <property type="match status" value="1"/>
</dbReference>
<evidence type="ECO:0000256" key="1">
    <source>
        <dbReference type="ARBA" id="ARBA00005290"/>
    </source>
</evidence>
<comment type="function">
    <text evidence="6">Small GTPase required for proper nuclear import of RNA polymerase II and III (RNAPII and RNAPIII). May act at an RNAP assembly step prior to nuclear import.</text>
</comment>
<comment type="similarity">
    <text evidence="1 6">Belongs to the GPN-loop GTPase family.</text>
</comment>
<keyword evidence="3 6" id="KW-0547">Nucleotide-binding</keyword>
<dbReference type="FunFam" id="3.40.50.300:FF:000552">
    <property type="entry name" value="GPN-loop GTPase 3"/>
    <property type="match status" value="1"/>
</dbReference>
<dbReference type="AlphaFoldDB" id="A0A7S1C3J6"/>
<evidence type="ECO:0000256" key="6">
    <source>
        <dbReference type="RuleBase" id="RU365059"/>
    </source>
</evidence>
<dbReference type="InterPro" id="IPR027417">
    <property type="entry name" value="P-loop_NTPase"/>
</dbReference>
<evidence type="ECO:0000313" key="7">
    <source>
        <dbReference type="EMBL" id="CAD8907412.1"/>
    </source>
</evidence>
<comment type="subunit">
    <text evidence="6">Binds to RNA polymerase II (RNAPII).</text>
</comment>
<evidence type="ECO:0000256" key="2">
    <source>
        <dbReference type="ARBA" id="ARBA00014587"/>
    </source>
</evidence>
<evidence type="ECO:0000256" key="5">
    <source>
        <dbReference type="ARBA" id="ARBA00023134"/>
    </source>
</evidence>
<accession>A0A7S1C3J6</accession>
<proteinExistence type="inferred from homology"/>
<evidence type="ECO:0000256" key="4">
    <source>
        <dbReference type="ARBA" id="ARBA00022801"/>
    </source>
</evidence>
<gene>
    <name evidence="7" type="ORF">BSP0115_LOCUS608</name>
</gene>
<dbReference type="InterPro" id="IPR004130">
    <property type="entry name" value="Gpn"/>
</dbReference>
<reference evidence="7" key="1">
    <citation type="submission" date="2021-01" db="EMBL/GenBank/DDBJ databases">
        <authorList>
            <person name="Corre E."/>
            <person name="Pelletier E."/>
            <person name="Niang G."/>
            <person name="Scheremetjew M."/>
            <person name="Finn R."/>
            <person name="Kale V."/>
            <person name="Holt S."/>
            <person name="Cochrane G."/>
            <person name="Meng A."/>
            <person name="Brown T."/>
            <person name="Cohen L."/>
        </authorList>
    </citation>
    <scope>NUCLEOTIDE SEQUENCE</scope>
    <source>
        <strain evidence="7">Ms1</strain>
    </source>
</reference>
<name>A0A7S1C3J6_9STRA</name>
<dbReference type="GO" id="GO:0005525">
    <property type="term" value="F:GTP binding"/>
    <property type="evidence" value="ECO:0007669"/>
    <property type="project" value="UniProtKB-KW"/>
</dbReference>
<evidence type="ECO:0000256" key="3">
    <source>
        <dbReference type="ARBA" id="ARBA00022741"/>
    </source>
</evidence>
<dbReference type="Pfam" id="PF03029">
    <property type="entry name" value="ATP_bind_1"/>
    <property type="match status" value="1"/>
</dbReference>
<keyword evidence="4 6" id="KW-0378">Hydrolase</keyword>
<dbReference type="PANTHER" id="PTHR21231:SF7">
    <property type="entry name" value="GPN-LOOP GTPASE 3"/>
    <property type="match status" value="1"/>
</dbReference>
<dbReference type="PANTHER" id="PTHR21231">
    <property type="entry name" value="XPA-BINDING PROTEIN 1-RELATED"/>
    <property type="match status" value="1"/>
</dbReference>
<dbReference type="InterPro" id="IPR030228">
    <property type="entry name" value="Gpn3"/>
</dbReference>
<keyword evidence="5 6" id="KW-0342">GTP-binding</keyword>
<dbReference type="EMBL" id="HBFS01000935">
    <property type="protein sequence ID" value="CAD8907412.1"/>
    <property type="molecule type" value="Transcribed_RNA"/>
</dbReference>
<sequence>MKYAQVVMGPAGAGKSTYCHAVQEHCATMKRTVRVVNLDPAAEDFKYTVAHDVRDLISVDDVMEELELGPNGGLVYCMEYLCRSNDWVEEILDPYGDDDYLIFDCPGQIELYSHVPVMQQIVRKLQAEGFQVCGVYLIDALSCTDAAKLMAGTLMALSAMINLEIPHVNVMSKVDLVPATDVEKYLLPDSELVLSELHESTSARFRALNNAFGSLIDDYGLVQFLPMSNGDEDSVELVLAHIDNAIQYGEDMEPREAAEREDVDDPVEMGLASSSVGGTAAGGAGGSFGGASAAM</sequence>
<organism evidence="7">
    <name type="scientific">Bicosoecida sp. CB-2014</name>
    <dbReference type="NCBI Taxonomy" id="1486930"/>
    <lineage>
        <taxon>Eukaryota</taxon>
        <taxon>Sar</taxon>
        <taxon>Stramenopiles</taxon>
        <taxon>Bigyra</taxon>
        <taxon>Opalozoa</taxon>
        <taxon>Bicosoecida</taxon>
    </lineage>
</organism>
<dbReference type="CDD" id="cd17872">
    <property type="entry name" value="GPN3"/>
    <property type="match status" value="1"/>
</dbReference>
<dbReference type="Gene3D" id="3.40.50.300">
    <property type="entry name" value="P-loop containing nucleotide triphosphate hydrolases"/>
    <property type="match status" value="1"/>
</dbReference>
<protein>
    <recommendedName>
        <fullName evidence="2 6">GPN-loop GTPase 3</fullName>
    </recommendedName>
</protein>